<keyword evidence="4 6" id="KW-0238">DNA-binding</keyword>
<dbReference type="EMBL" id="CP024767">
    <property type="protein sequence ID" value="QAY86237.1"/>
    <property type="molecule type" value="Genomic_DNA"/>
</dbReference>
<sequence length="89" mass="9981">MACGVDDQNGERLTLTNKEFALLHLLLSREGEALSRSLIASQICQMNFDSDTNVVDVAIRRLRAKVDDPYALKLIHTMRGIGYMLEVQS</sequence>
<keyword evidence="9" id="KW-1185">Reference proteome</keyword>
<dbReference type="AlphaFoldDB" id="A0A4P6G571"/>
<dbReference type="CDD" id="cd00383">
    <property type="entry name" value="trans_reg_C"/>
    <property type="match status" value="1"/>
</dbReference>
<evidence type="ECO:0000256" key="4">
    <source>
        <dbReference type="ARBA" id="ARBA00023125"/>
    </source>
</evidence>
<evidence type="ECO:0000313" key="8">
    <source>
        <dbReference type="EMBL" id="QAY86237.1"/>
    </source>
</evidence>
<keyword evidence="3" id="KW-0805">Transcription regulation</keyword>
<dbReference type="SUPFAM" id="SSF46894">
    <property type="entry name" value="C-terminal effector domain of the bipartite response regulators"/>
    <property type="match status" value="1"/>
</dbReference>
<dbReference type="GO" id="GO:0003677">
    <property type="term" value="F:DNA binding"/>
    <property type="evidence" value="ECO:0007669"/>
    <property type="project" value="UniProtKB-UniRule"/>
</dbReference>
<protein>
    <submittedName>
        <fullName evidence="8">Transcriptional regulator</fullName>
    </submittedName>
</protein>
<reference evidence="8 9" key="1">
    <citation type="submission" date="2017-11" db="EMBL/GenBank/DDBJ databases">
        <title>Genome sequence of Pseudomonas arsenicoxydans ACM1.</title>
        <authorList>
            <person name="Nascimento F.X."/>
        </authorList>
    </citation>
    <scope>NUCLEOTIDE SEQUENCE [LARGE SCALE GENOMIC DNA]</scope>
    <source>
        <strain evidence="8 9">ACM1</strain>
    </source>
</reference>
<dbReference type="InterPro" id="IPR001867">
    <property type="entry name" value="OmpR/PhoB-type_DNA-bd"/>
</dbReference>
<accession>A0A4P6G571</accession>
<keyword evidence="1" id="KW-0597">Phosphoprotein</keyword>
<evidence type="ECO:0000256" key="6">
    <source>
        <dbReference type="PROSITE-ProRule" id="PRU01091"/>
    </source>
</evidence>
<dbReference type="Proteomes" id="UP000291121">
    <property type="component" value="Chromosome"/>
</dbReference>
<dbReference type="PROSITE" id="PS51755">
    <property type="entry name" value="OMPR_PHOB"/>
    <property type="match status" value="1"/>
</dbReference>
<evidence type="ECO:0000259" key="7">
    <source>
        <dbReference type="PROSITE" id="PS51755"/>
    </source>
</evidence>
<dbReference type="InterPro" id="IPR036388">
    <property type="entry name" value="WH-like_DNA-bd_sf"/>
</dbReference>
<keyword evidence="5" id="KW-0804">Transcription</keyword>
<evidence type="ECO:0000256" key="1">
    <source>
        <dbReference type="ARBA" id="ARBA00022553"/>
    </source>
</evidence>
<feature type="DNA-binding region" description="OmpR/PhoB-type" evidence="6">
    <location>
        <begin position="1"/>
        <end position="87"/>
    </location>
</feature>
<evidence type="ECO:0000256" key="2">
    <source>
        <dbReference type="ARBA" id="ARBA00023012"/>
    </source>
</evidence>
<dbReference type="GO" id="GO:0000160">
    <property type="term" value="P:phosphorelay signal transduction system"/>
    <property type="evidence" value="ECO:0007669"/>
    <property type="project" value="UniProtKB-KW"/>
</dbReference>
<dbReference type="FunFam" id="1.10.10.10:FF:000005">
    <property type="entry name" value="Two-component system response regulator"/>
    <property type="match status" value="1"/>
</dbReference>
<evidence type="ECO:0000256" key="5">
    <source>
        <dbReference type="ARBA" id="ARBA00023163"/>
    </source>
</evidence>
<feature type="domain" description="OmpR/PhoB-type" evidence="7">
    <location>
        <begin position="1"/>
        <end position="87"/>
    </location>
</feature>
<proteinExistence type="predicted"/>
<dbReference type="Gene3D" id="1.10.10.10">
    <property type="entry name" value="Winged helix-like DNA-binding domain superfamily/Winged helix DNA-binding domain"/>
    <property type="match status" value="1"/>
</dbReference>
<organism evidence="8 9">
    <name type="scientific">Pseudomonas arsenicoxydans</name>
    <dbReference type="NCBI Taxonomy" id="702115"/>
    <lineage>
        <taxon>Bacteria</taxon>
        <taxon>Pseudomonadati</taxon>
        <taxon>Pseudomonadota</taxon>
        <taxon>Gammaproteobacteria</taxon>
        <taxon>Pseudomonadales</taxon>
        <taxon>Pseudomonadaceae</taxon>
        <taxon>Pseudomonas</taxon>
    </lineage>
</organism>
<dbReference type="InterPro" id="IPR016032">
    <property type="entry name" value="Sig_transdc_resp-reg_C-effctor"/>
</dbReference>
<name>A0A4P6G571_9PSED</name>
<keyword evidence="2" id="KW-0902">Two-component regulatory system</keyword>
<dbReference type="GO" id="GO:0006355">
    <property type="term" value="P:regulation of DNA-templated transcription"/>
    <property type="evidence" value="ECO:0007669"/>
    <property type="project" value="InterPro"/>
</dbReference>
<evidence type="ECO:0000313" key="9">
    <source>
        <dbReference type="Proteomes" id="UP000291121"/>
    </source>
</evidence>
<dbReference type="SMART" id="SM00862">
    <property type="entry name" value="Trans_reg_C"/>
    <property type="match status" value="1"/>
</dbReference>
<gene>
    <name evidence="8" type="ORF">CUN61_20760</name>
</gene>
<evidence type="ECO:0000256" key="3">
    <source>
        <dbReference type="ARBA" id="ARBA00023015"/>
    </source>
</evidence>
<dbReference type="Pfam" id="PF00486">
    <property type="entry name" value="Trans_reg_C"/>
    <property type="match status" value="1"/>
</dbReference>